<dbReference type="Proteomes" id="UP000770661">
    <property type="component" value="Unassembled WGS sequence"/>
</dbReference>
<reference evidence="1" key="1">
    <citation type="submission" date="2020-07" db="EMBL/GenBank/DDBJ databases">
        <title>The High-quality genome of the commercially important snow crab, Chionoecetes opilio.</title>
        <authorList>
            <person name="Jeong J.-H."/>
            <person name="Ryu S."/>
        </authorList>
    </citation>
    <scope>NUCLEOTIDE SEQUENCE</scope>
    <source>
        <strain evidence="1">MADBK_172401_WGS</strain>
        <tissue evidence="1">Digestive gland</tissue>
    </source>
</reference>
<keyword evidence="2" id="KW-1185">Reference proteome</keyword>
<evidence type="ECO:0000313" key="1">
    <source>
        <dbReference type="EMBL" id="KAG0714664.1"/>
    </source>
</evidence>
<protein>
    <submittedName>
        <fullName evidence="1">Uncharacterized protein</fullName>
    </submittedName>
</protein>
<sequence>MAIHDIWDPSEDFASDLQFRGVDGWWRADDQLSVPGRPLHAHPWHAAPLAHTDVLVRVWRQGGGVCRPGAQGVRPSFAASASRAAPGRPRCPPIPAFLLPPHSGSVNTRGRGTQLNDAARRSLPSVRIDASPGDIKSKALLTSPYESFRMR</sequence>
<gene>
    <name evidence="1" type="ORF">GWK47_013661</name>
</gene>
<accession>A0A8J5CLD0</accession>
<dbReference type="EMBL" id="JACEEZ010020340">
    <property type="protein sequence ID" value="KAG0714664.1"/>
    <property type="molecule type" value="Genomic_DNA"/>
</dbReference>
<evidence type="ECO:0000313" key="2">
    <source>
        <dbReference type="Proteomes" id="UP000770661"/>
    </source>
</evidence>
<proteinExistence type="predicted"/>
<name>A0A8J5CLD0_CHIOP</name>
<dbReference type="AlphaFoldDB" id="A0A8J5CLD0"/>
<comment type="caution">
    <text evidence="1">The sequence shown here is derived from an EMBL/GenBank/DDBJ whole genome shotgun (WGS) entry which is preliminary data.</text>
</comment>
<organism evidence="1 2">
    <name type="scientific">Chionoecetes opilio</name>
    <name type="common">Atlantic snow crab</name>
    <name type="synonym">Cancer opilio</name>
    <dbReference type="NCBI Taxonomy" id="41210"/>
    <lineage>
        <taxon>Eukaryota</taxon>
        <taxon>Metazoa</taxon>
        <taxon>Ecdysozoa</taxon>
        <taxon>Arthropoda</taxon>
        <taxon>Crustacea</taxon>
        <taxon>Multicrustacea</taxon>
        <taxon>Malacostraca</taxon>
        <taxon>Eumalacostraca</taxon>
        <taxon>Eucarida</taxon>
        <taxon>Decapoda</taxon>
        <taxon>Pleocyemata</taxon>
        <taxon>Brachyura</taxon>
        <taxon>Eubrachyura</taxon>
        <taxon>Majoidea</taxon>
        <taxon>Majidae</taxon>
        <taxon>Chionoecetes</taxon>
    </lineage>
</organism>